<protein>
    <submittedName>
        <fullName evidence="1">Uncharacterized protein</fullName>
    </submittedName>
</protein>
<organism evidence="1 2">
    <name type="scientific">Rhododendron molle</name>
    <name type="common">Chinese azalea</name>
    <name type="synonym">Azalea mollis</name>
    <dbReference type="NCBI Taxonomy" id="49168"/>
    <lineage>
        <taxon>Eukaryota</taxon>
        <taxon>Viridiplantae</taxon>
        <taxon>Streptophyta</taxon>
        <taxon>Embryophyta</taxon>
        <taxon>Tracheophyta</taxon>
        <taxon>Spermatophyta</taxon>
        <taxon>Magnoliopsida</taxon>
        <taxon>eudicotyledons</taxon>
        <taxon>Gunneridae</taxon>
        <taxon>Pentapetalae</taxon>
        <taxon>asterids</taxon>
        <taxon>Ericales</taxon>
        <taxon>Ericaceae</taxon>
        <taxon>Ericoideae</taxon>
        <taxon>Rhodoreae</taxon>
        <taxon>Rhododendron</taxon>
    </lineage>
</organism>
<evidence type="ECO:0000313" key="1">
    <source>
        <dbReference type="EMBL" id="KAI8524105.1"/>
    </source>
</evidence>
<comment type="caution">
    <text evidence="1">The sequence shown here is derived from an EMBL/GenBank/DDBJ whole genome shotgun (WGS) entry which is preliminary data.</text>
</comment>
<keyword evidence="2" id="KW-1185">Reference proteome</keyword>
<reference evidence="1" key="1">
    <citation type="submission" date="2022-02" db="EMBL/GenBank/DDBJ databases">
        <title>Plant Genome Project.</title>
        <authorList>
            <person name="Zhang R.-G."/>
        </authorList>
    </citation>
    <scope>NUCLEOTIDE SEQUENCE</scope>
    <source>
        <strain evidence="1">AT1</strain>
    </source>
</reference>
<name>A0ACC0L639_RHOML</name>
<evidence type="ECO:0000313" key="2">
    <source>
        <dbReference type="Proteomes" id="UP001062846"/>
    </source>
</evidence>
<accession>A0ACC0L639</accession>
<dbReference type="Proteomes" id="UP001062846">
    <property type="component" value="Chromosome 13"/>
</dbReference>
<dbReference type="EMBL" id="CM046400">
    <property type="protein sequence ID" value="KAI8524105.1"/>
    <property type="molecule type" value="Genomic_DNA"/>
</dbReference>
<gene>
    <name evidence="1" type="ORF">RHMOL_Rhmol13G0123700</name>
</gene>
<proteinExistence type="predicted"/>
<sequence>MNPYGEGQDEATVAGFEVPRSPDSSYSNVFPGNGDETRDPPMVPPQLQHTLLSYPTSRDAPASLPLPQNVILNHLYIENREPSRPVVALGITHRFRSKFVTVVLYKPVQRRGSTAGTIAATFGMTNLIACYSGGFASDYAAQIFGMWGRLWTLWILQTLGEVFCILLSRTNNLPTAITFMILLRGCPICLWGHLRQHLLHFPPISRSHIRDDWGRRELWIGSDPVGVLYELKVFDCDGVVVYGGDD</sequence>